<accession>A0ABN5GYT6</accession>
<dbReference type="InterPro" id="IPR050508">
    <property type="entry name" value="Methyltransf_Superfamily"/>
</dbReference>
<dbReference type="SUPFAM" id="SSF53335">
    <property type="entry name" value="S-adenosyl-L-methionine-dependent methyltransferases"/>
    <property type="match status" value="1"/>
</dbReference>
<dbReference type="InterPro" id="IPR029063">
    <property type="entry name" value="SAM-dependent_MTases_sf"/>
</dbReference>
<keyword evidence="3" id="KW-1185">Reference proteome</keyword>
<dbReference type="Pfam" id="PF08241">
    <property type="entry name" value="Methyltransf_11"/>
    <property type="match status" value="1"/>
</dbReference>
<dbReference type="Gene3D" id="3.40.50.150">
    <property type="entry name" value="Vaccinia Virus protein VP39"/>
    <property type="match status" value="1"/>
</dbReference>
<evidence type="ECO:0000313" key="3">
    <source>
        <dbReference type="Proteomes" id="UP000325292"/>
    </source>
</evidence>
<dbReference type="EMBL" id="CP019454">
    <property type="protein sequence ID" value="AUW93560.1"/>
    <property type="molecule type" value="Genomic_DNA"/>
</dbReference>
<protein>
    <recommendedName>
        <fullName evidence="1">Methyltransferase type 11 domain-containing protein</fullName>
    </recommendedName>
</protein>
<name>A0ABN5GYT6_9FIRM</name>
<gene>
    <name evidence="2" type="ORF">BXT84_06065</name>
</gene>
<dbReference type="InterPro" id="IPR013216">
    <property type="entry name" value="Methyltransf_11"/>
</dbReference>
<sequence>MEQVMKMPGIAKEQAYHSIHKTGKTEPPPVFPWQQWALSHLEADSAENILHLGCGRGALTRKIASTISVHTELVGVDNSFELLHQAEALTRNRTERRIQWLMGNWDHIFYPDQSFDRIITDFVLTTTTQWPVVLSELSRLTRPGGRIILLTHGPRDTFLARIAHRIWYWSETYRRFTGLPTRPCCVSHPTIADIVQVLSPQFALLTSQQWLGGFVEGLLLENVGPSNPFLL</sequence>
<evidence type="ECO:0000259" key="1">
    <source>
        <dbReference type="Pfam" id="PF08241"/>
    </source>
</evidence>
<proteinExistence type="predicted"/>
<reference evidence="2 3" key="1">
    <citation type="journal article" date="2019" name="Sci. Rep.">
        <title>Sulfobacillus thermotolerans: new insights into resistance and metabolic capacities of acidophilic chemolithotrophs.</title>
        <authorList>
            <person name="Panyushkina A.E."/>
            <person name="Babenko V.V."/>
            <person name="Nikitina A.S."/>
            <person name="Selezneva O.V."/>
            <person name="Tsaplina I.A."/>
            <person name="Letarova M.A."/>
            <person name="Kostryukova E.S."/>
            <person name="Letarov A.V."/>
        </authorList>
    </citation>
    <scope>NUCLEOTIDE SEQUENCE [LARGE SCALE GENOMIC DNA]</scope>
    <source>
        <strain evidence="2 3">Kr1</strain>
    </source>
</reference>
<dbReference type="PANTHER" id="PTHR42912">
    <property type="entry name" value="METHYLTRANSFERASE"/>
    <property type="match status" value="1"/>
</dbReference>
<feature type="domain" description="Methyltransferase type 11" evidence="1">
    <location>
        <begin position="50"/>
        <end position="149"/>
    </location>
</feature>
<dbReference type="CDD" id="cd02440">
    <property type="entry name" value="AdoMet_MTases"/>
    <property type="match status" value="1"/>
</dbReference>
<dbReference type="Proteomes" id="UP000325292">
    <property type="component" value="Chromosome"/>
</dbReference>
<organism evidence="2 3">
    <name type="scientific">Sulfobacillus thermotolerans</name>
    <dbReference type="NCBI Taxonomy" id="338644"/>
    <lineage>
        <taxon>Bacteria</taxon>
        <taxon>Bacillati</taxon>
        <taxon>Bacillota</taxon>
        <taxon>Clostridia</taxon>
        <taxon>Eubacteriales</taxon>
        <taxon>Clostridiales Family XVII. Incertae Sedis</taxon>
        <taxon>Sulfobacillus</taxon>
    </lineage>
</organism>
<evidence type="ECO:0000313" key="2">
    <source>
        <dbReference type="EMBL" id="AUW93560.1"/>
    </source>
</evidence>